<dbReference type="GO" id="GO:0006952">
    <property type="term" value="P:defense response"/>
    <property type="evidence" value="ECO:0007669"/>
    <property type="project" value="InterPro"/>
</dbReference>
<keyword evidence="3" id="KW-0479">Metal-binding</keyword>
<organism evidence="7 8">
    <name type="scientific">Lupinus albus</name>
    <name type="common">White lupine</name>
    <name type="synonym">Lupinus termis</name>
    <dbReference type="NCBI Taxonomy" id="3870"/>
    <lineage>
        <taxon>Eukaryota</taxon>
        <taxon>Viridiplantae</taxon>
        <taxon>Streptophyta</taxon>
        <taxon>Embryophyta</taxon>
        <taxon>Tracheophyta</taxon>
        <taxon>Spermatophyta</taxon>
        <taxon>Magnoliopsida</taxon>
        <taxon>eudicotyledons</taxon>
        <taxon>Gunneridae</taxon>
        <taxon>Pentapetalae</taxon>
        <taxon>rosids</taxon>
        <taxon>fabids</taxon>
        <taxon>Fabales</taxon>
        <taxon>Fabaceae</taxon>
        <taxon>Papilionoideae</taxon>
        <taxon>50 kb inversion clade</taxon>
        <taxon>genistoids sensu lato</taxon>
        <taxon>core genistoids</taxon>
        <taxon>Genisteae</taxon>
        <taxon>Lupinus</taxon>
    </lineage>
</organism>
<protein>
    <submittedName>
        <fullName evidence="7">Putative START-like domain-containing protein</fullName>
    </submittedName>
</protein>
<evidence type="ECO:0000256" key="5">
    <source>
        <dbReference type="ARBA" id="ARBA00022837"/>
    </source>
</evidence>
<dbReference type="GO" id="GO:0004518">
    <property type="term" value="F:nuclease activity"/>
    <property type="evidence" value="ECO:0007669"/>
    <property type="project" value="UniProtKB-KW"/>
</dbReference>
<dbReference type="GO" id="GO:0016787">
    <property type="term" value="F:hydrolase activity"/>
    <property type="evidence" value="ECO:0007669"/>
    <property type="project" value="UniProtKB-KW"/>
</dbReference>
<evidence type="ECO:0000313" key="8">
    <source>
        <dbReference type="Proteomes" id="UP000447434"/>
    </source>
</evidence>
<keyword evidence="8" id="KW-1185">Reference proteome</keyword>
<accession>A0A6A4QI47</accession>
<dbReference type="CDD" id="cd07816">
    <property type="entry name" value="Bet_v1-like"/>
    <property type="match status" value="1"/>
</dbReference>
<gene>
    <name evidence="7" type="ORF">Lalb_Chr05g0217081</name>
</gene>
<evidence type="ECO:0000313" key="7">
    <source>
        <dbReference type="EMBL" id="KAE9613403.1"/>
    </source>
</evidence>
<name>A0A6A4QI47_LUPAL</name>
<dbReference type="AlphaFoldDB" id="A0A6A4QI47"/>
<dbReference type="OrthoDB" id="1567931at2759"/>
<dbReference type="Proteomes" id="UP000447434">
    <property type="component" value="Chromosome 5"/>
</dbReference>
<dbReference type="SMART" id="SM01037">
    <property type="entry name" value="Bet_v_1"/>
    <property type="match status" value="1"/>
</dbReference>
<evidence type="ECO:0000256" key="6">
    <source>
        <dbReference type="ARBA" id="ARBA00038242"/>
    </source>
</evidence>
<dbReference type="Pfam" id="PF00407">
    <property type="entry name" value="Bet_v_1"/>
    <property type="match status" value="1"/>
</dbReference>
<evidence type="ECO:0000256" key="2">
    <source>
        <dbReference type="ARBA" id="ARBA00022722"/>
    </source>
</evidence>
<evidence type="ECO:0000256" key="1">
    <source>
        <dbReference type="ARBA" id="ARBA00004514"/>
    </source>
</evidence>
<dbReference type="PANTHER" id="PTHR31338">
    <property type="entry name" value="POLYKETIDE CYCLASE/DEHYDRASE AND LIPID TRANSPORT SUPERFAMILY PROTEIN"/>
    <property type="match status" value="1"/>
</dbReference>
<dbReference type="PANTHER" id="PTHR31338:SF16">
    <property type="entry name" value="POLYKETIDE CYCLASE_DEHYDRASE AND LIPID TRANSPORT SUPERFAMILY PROTEIN"/>
    <property type="match status" value="1"/>
</dbReference>
<comment type="subcellular location">
    <subcellularLocation>
        <location evidence="1">Cytoplasm</location>
        <location evidence="1">Cytosol</location>
    </subcellularLocation>
</comment>
<dbReference type="SUPFAM" id="SSF55961">
    <property type="entry name" value="Bet v1-like"/>
    <property type="match status" value="1"/>
</dbReference>
<comment type="caution">
    <text evidence="7">The sequence shown here is derived from an EMBL/GenBank/DDBJ whole genome shotgun (WGS) entry which is preliminary data.</text>
</comment>
<dbReference type="GO" id="GO:0005829">
    <property type="term" value="C:cytosol"/>
    <property type="evidence" value="ECO:0007669"/>
    <property type="project" value="UniProtKB-SubCell"/>
</dbReference>
<keyword evidence="5" id="KW-0106">Calcium</keyword>
<dbReference type="GO" id="GO:0046872">
    <property type="term" value="F:metal ion binding"/>
    <property type="evidence" value="ECO:0007669"/>
    <property type="project" value="UniProtKB-KW"/>
</dbReference>
<dbReference type="InterPro" id="IPR052006">
    <property type="entry name" value="MLP-like"/>
</dbReference>
<keyword evidence="2" id="KW-0540">Nuclease</keyword>
<dbReference type="InterPro" id="IPR023393">
    <property type="entry name" value="START-like_dom_sf"/>
</dbReference>
<dbReference type="InterPro" id="IPR000916">
    <property type="entry name" value="Bet_v_I/MLP"/>
</dbReference>
<evidence type="ECO:0000256" key="3">
    <source>
        <dbReference type="ARBA" id="ARBA00022723"/>
    </source>
</evidence>
<dbReference type="Gene3D" id="3.30.530.20">
    <property type="match status" value="1"/>
</dbReference>
<dbReference type="EMBL" id="WOCE01000005">
    <property type="protein sequence ID" value="KAE9613403.1"/>
    <property type="molecule type" value="Genomic_DNA"/>
</dbReference>
<proteinExistence type="inferred from homology"/>
<comment type="similarity">
    <text evidence="6">Belongs to the MLP family.</text>
</comment>
<evidence type="ECO:0000256" key="4">
    <source>
        <dbReference type="ARBA" id="ARBA00022801"/>
    </source>
</evidence>
<sequence>MPIRGKLEGGFEAKSSADMFWGALRNWYTLFPKAFTSVYKAVEVVEGDGKAVGSVFHVSISEDSPFAKSVREKIEAVDDAKRTLIMDVAGIDENVFKIYKKYVLHVSVTPKGNGSEVKVAVEYENPTENDPVPTEFIDVEVQGFKDLDAYLQNK</sequence>
<reference evidence="8" key="1">
    <citation type="journal article" date="2020" name="Nat. Commun.">
        <title>Genome sequence of the cluster root forming white lupin.</title>
        <authorList>
            <person name="Hufnagel B."/>
            <person name="Marques A."/>
            <person name="Soriano A."/>
            <person name="Marques L."/>
            <person name="Divol F."/>
            <person name="Doumas P."/>
            <person name="Sallet E."/>
            <person name="Mancinotti D."/>
            <person name="Carrere S."/>
            <person name="Marande W."/>
            <person name="Arribat S."/>
            <person name="Keller J."/>
            <person name="Huneau C."/>
            <person name="Blein T."/>
            <person name="Aime D."/>
            <person name="Laguerre M."/>
            <person name="Taylor J."/>
            <person name="Schubert V."/>
            <person name="Nelson M."/>
            <person name="Geu-Flores F."/>
            <person name="Crespi M."/>
            <person name="Gallardo-Guerrero K."/>
            <person name="Delaux P.-M."/>
            <person name="Salse J."/>
            <person name="Berges H."/>
            <person name="Guyot R."/>
            <person name="Gouzy J."/>
            <person name="Peret B."/>
        </authorList>
    </citation>
    <scope>NUCLEOTIDE SEQUENCE [LARGE SCALE GENOMIC DNA]</scope>
    <source>
        <strain evidence="8">cv. Amiga</strain>
    </source>
</reference>
<keyword evidence="4" id="KW-0378">Hydrolase</keyword>